<proteinExistence type="predicted"/>
<protein>
    <submittedName>
        <fullName evidence="1">DNA topoisomerase 2 isoform X2</fullName>
    </submittedName>
</protein>
<reference evidence="1 2" key="1">
    <citation type="journal article" date="2018" name="Nat. Commun.">
        <title>Tailed giant Tupanvirus possesses the most complete translational apparatus of the known virosphere.</title>
        <authorList>
            <person name="Abrahao J."/>
            <person name="Silva L."/>
            <person name="Silva L.S."/>
            <person name="Khalil J.Y.B."/>
            <person name="Rodrigues R."/>
            <person name="Arantes T."/>
            <person name="Assis F."/>
            <person name="Boratto P."/>
            <person name="Andrade M."/>
            <person name="Kroon E.G."/>
            <person name="Ribeiro B."/>
            <person name="Bergier I."/>
            <person name="Seligmann H."/>
            <person name="Ghigo E."/>
            <person name="Colson P."/>
            <person name="Levasseur A."/>
            <person name="Kroemer G."/>
            <person name="Raoult D."/>
            <person name="La Scola B."/>
        </authorList>
    </citation>
    <scope>NUCLEOTIDE SEQUENCE [LARGE SCALE GENOMIC DNA]</scope>
    <source>
        <strain evidence="1">Deep ocean</strain>
    </source>
</reference>
<name>A0AC59HBZ5_9VIRU</name>
<organism evidence="1 2">
    <name type="scientific">Tupanvirus deep ocean</name>
    <dbReference type="NCBI Taxonomy" id="2126984"/>
    <lineage>
        <taxon>Viruses</taxon>
        <taxon>Varidnaviria</taxon>
        <taxon>Bamfordvirae</taxon>
        <taxon>Nucleocytoviricota</taxon>
        <taxon>Megaviricetes</taxon>
        <taxon>Imitervirales</taxon>
        <taxon>Mimiviridae</taxon>
        <taxon>Megamimivirinae</taxon>
        <taxon>Tupanvirus</taxon>
        <taxon>Tupanvirus altamarinense</taxon>
    </lineage>
</organism>
<evidence type="ECO:0000313" key="1">
    <source>
        <dbReference type="EMBL" id="AUL79690.3"/>
    </source>
</evidence>
<dbReference type="EMBL" id="MF405918">
    <property type="protein sequence ID" value="AUL79690.3"/>
    <property type="molecule type" value="Genomic_DNA"/>
</dbReference>
<keyword evidence="2" id="KW-1185">Reference proteome</keyword>
<accession>A0AC59HBZ5</accession>
<evidence type="ECO:0000313" key="2">
    <source>
        <dbReference type="Proteomes" id="UP000241719"/>
    </source>
</evidence>
<sequence>MSNEGKIYEAYQAGSKSKNKCVLILASSIKLAIKAVSFFGRKNHGVIPISEQLPNVKNMNFMKLKENSTIKNILKTMGLEIGNNNTDNIRYGSILILTEKSLYSAQTIGLIINLFHTYWSHLLQNDYFINSLEVDIDELIIIDNIVKYKWSNICMDNGVNICDGAIDVAFGSSYKFVEERRELYKNINFNCTKTKIMTYADFIYNEYMNYSYADNIRSIPCIIDGLKPYPRMVLNILLCNSASQTTIKKICTDLVHDNNMLPISCAKDVIYHMSANYKLFNAVNILTIKGHGKSILYRDNDINSNDTVSLDPLLQRYVYFNRFDRPIHFDKHNPLSKYTPIIHVPIVPIVLFNQCCGICSGFSTSIPSWHPIDICENLLRLLNRKKMIPLKPWIKGYESLIEKVSDFRYLVKAEFIIKKKFCIKITKLPVEQTIDRYKEFLNNMISGQKSIIKSYKEKCTNNEVNIKIILNKEITKNNEEQILRKLKLVNIIDLNNMHLITPDGHIKKYNTCEEILQDYYEYVIGIYEGICGKGARDQWSYDIHKFMDEYQLLNQD</sequence>
<dbReference type="Proteomes" id="UP000241719">
    <property type="component" value="Segment"/>
</dbReference>